<proteinExistence type="predicted"/>
<dbReference type="Gene3D" id="1.10.510.10">
    <property type="entry name" value="Transferase(Phosphotransferase) domain 1"/>
    <property type="match status" value="1"/>
</dbReference>
<dbReference type="InterPro" id="IPR051681">
    <property type="entry name" value="Ser/Thr_Kinases-Pseudokinases"/>
</dbReference>
<evidence type="ECO:0000256" key="1">
    <source>
        <dbReference type="SAM" id="MobiDB-lite"/>
    </source>
</evidence>
<dbReference type="GO" id="GO:0004674">
    <property type="term" value="F:protein serine/threonine kinase activity"/>
    <property type="evidence" value="ECO:0007669"/>
    <property type="project" value="TreeGrafter"/>
</dbReference>
<dbReference type="PANTHER" id="PTHR44329">
    <property type="entry name" value="SERINE/THREONINE-PROTEIN KINASE TNNI3K-RELATED"/>
    <property type="match status" value="1"/>
</dbReference>
<dbReference type="AlphaFoldDB" id="A0A7S3XEX4"/>
<dbReference type="EMBL" id="HBIS01009671">
    <property type="protein sequence ID" value="CAE0613957.1"/>
    <property type="molecule type" value="Transcribed_RNA"/>
</dbReference>
<gene>
    <name evidence="4" type="ORF">PSAL00342_LOCUS7858</name>
</gene>
<feature type="domain" description="Protein kinase" evidence="3">
    <location>
        <begin position="247"/>
        <end position="506"/>
    </location>
</feature>
<evidence type="ECO:0000256" key="2">
    <source>
        <dbReference type="SAM" id="Phobius"/>
    </source>
</evidence>
<dbReference type="InterPro" id="IPR001245">
    <property type="entry name" value="Ser-Thr/Tyr_kinase_cat_dom"/>
</dbReference>
<feature type="region of interest" description="Disordered" evidence="1">
    <location>
        <begin position="93"/>
        <end position="112"/>
    </location>
</feature>
<evidence type="ECO:0000313" key="4">
    <source>
        <dbReference type="EMBL" id="CAE0613957.1"/>
    </source>
</evidence>
<reference evidence="4" key="1">
    <citation type="submission" date="2021-01" db="EMBL/GenBank/DDBJ databases">
        <authorList>
            <person name="Corre E."/>
            <person name="Pelletier E."/>
            <person name="Niang G."/>
            <person name="Scheremetjew M."/>
            <person name="Finn R."/>
            <person name="Kale V."/>
            <person name="Holt S."/>
            <person name="Cochrane G."/>
            <person name="Meng A."/>
            <person name="Brown T."/>
            <person name="Cohen L."/>
        </authorList>
    </citation>
    <scope>NUCLEOTIDE SEQUENCE</scope>
    <source>
        <strain evidence="4">CCMP1897</strain>
    </source>
</reference>
<dbReference type="SUPFAM" id="SSF56112">
    <property type="entry name" value="Protein kinase-like (PK-like)"/>
    <property type="match status" value="1"/>
</dbReference>
<dbReference type="Pfam" id="PF07714">
    <property type="entry name" value="PK_Tyr_Ser-Thr"/>
    <property type="match status" value="1"/>
</dbReference>
<dbReference type="PROSITE" id="PS50011">
    <property type="entry name" value="PROTEIN_KINASE_DOM"/>
    <property type="match status" value="1"/>
</dbReference>
<dbReference type="Gene3D" id="3.30.200.20">
    <property type="entry name" value="Phosphorylase Kinase, domain 1"/>
    <property type="match status" value="1"/>
</dbReference>
<evidence type="ECO:0000259" key="3">
    <source>
        <dbReference type="PROSITE" id="PS50011"/>
    </source>
</evidence>
<keyword evidence="2" id="KW-0812">Transmembrane</keyword>
<dbReference type="SMART" id="SM00220">
    <property type="entry name" value="S_TKc"/>
    <property type="match status" value="1"/>
</dbReference>
<dbReference type="GO" id="GO:0005524">
    <property type="term" value="F:ATP binding"/>
    <property type="evidence" value="ECO:0007669"/>
    <property type="project" value="InterPro"/>
</dbReference>
<dbReference type="InterPro" id="IPR008271">
    <property type="entry name" value="Ser/Thr_kinase_AS"/>
</dbReference>
<dbReference type="InterPro" id="IPR011009">
    <property type="entry name" value="Kinase-like_dom_sf"/>
</dbReference>
<feature type="transmembrane region" description="Helical" evidence="2">
    <location>
        <begin position="9"/>
        <end position="31"/>
    </location>
</feature>
<dbReference type="CDD" id="cd13999">
    <property type="entry name" value="STKc_MAP3K-like"/>
    <property type="match status" value="1"/>
</dbReference>
<dbReference type="PROSITE" id="PS00108">
    <property type="entry name" value="PROTEIN_KINASE_ST"/>
    <property type="match status" value="1"/>
</dbReference>
<sequence length="517" mass="56821">MGGGGKMPIWALVVVGVVSAAAAAFVTAWFFRCSRRKTAMSVMPSGSRKRPPRLISRSTEAVNDMLLEVLGSVKDRMGLRTTIKQKDATRVGWTSNETTPNTTARSTNPSPKSHISACKIHGFIPDLEEGQTWAVPCSAATTPDSFRSGIEGSDIGITKKESALTVSICPCEDGSVTTLICRSSEVQPDSSTEAKEQRSTLTLQQCPSNTLCSKRCGSTEVVDGSSNEIPLETAINSGNEQLSLEEVNIGRLVGTGGIASVYVGWYRGSEVAVKVLHETEQNSETSYKAFCSEVELLHRLRHPNIIKLFGAKLQPPKVYIVEELAEKGSLHSLLHIHLQKPEYGTFLQIAVEVADAMQYCHQLVPPVVHRDLKTQNILLTAAGQVKIADFGIAKVKQSTFLDTKHLNAGTVAYMAPELFTGELIDEKIDVYSFGVILWECWTGQMPWFEADTPMHIVAMVGMHKKRLKIPDDMPRSLATLIRSCWRFDPRQRPSFAEISELLERILKKHSMGVPLSP</sequence>
<dbReference type="PRINTS" id="PR00109">
    <property type="entry name" value="TYRKINASE"/>
</dbReference>
<protein>
    <recommendedName>
        <fullName evidence="3">Protein kinase domain-containing protein</fullName>
    </recommendedName>
</protein>
<keyword evidence="2" id="KW-0472">Membrane</keyword>
<organism evidence="4">
    <name type="scientific">Picocystis salinarum</name>
    <dbReference type="NCBI Taxonomy" id="88271"/>
    <lineage>
        <taxon>Eukaryota</taxon>
        <taxon>Viridiplantae</taxon>
        <taxon>Chlorophyta</taxon>
        <taxon>Picocystophyceae</taxon>
        <taxon>Picocystales</taxon>
        <taxon>Picocystaceae</taxon>
        <taxon>Picocystis</taxon>
    </lineage>
</organism>
<keyword evidence="2" id="KW-1133">Transmembrane helix</keyword>
<name>A0A7S3XEX4_9CHLO</name>
<accession>A0A7S3XEX4</accession>
<dbReference type="InterPro" id="IPR000719">
    <property type="entry name" value="Prot_kinase_dom"/>
</dbReference>